<accession>A0A1S2VPI1</accession>
<dbReference type="InterPro" id="IPR057326">
    <property type="entry name" value="KR_dom"/>
</dbReference>
<name>A0A1S2VPI1_9BACT</name>
<evidence type="ECO:0000256" key="3">
    <source>
        <dbReference type="RuleBase" id="RU000363"/>
    </source>
</evidence>
<evidence type="ECO:0000259" key="4">
    <source>
        <dbReference type="SMART" id="SM00822"/>
    </source>
</evidence>
<dbReference type="SMART" id="SM00822">
    <property type="entry name" value="PKS_KR"/>
    <property type="match status" value="1"/>
</dbReference>
<feature type="domain" description="Ketoreductase" evidence="4">
    <location>
        <begin position="1"/>
        <end position="180"/>
    </location>
</feature>
<gene>
    <name evidence="5" type="ORF">BLX24_00720</name>
</gene>
<comment type="caution">
    <text evidence="5">The sequence shown here is derived from an EMBL/GenBank/DDBJ whole genome shotgun (WGS) entry which is preliminary data.</text>
</comment>
<evidence type="ECO:0000313" key="6">
    <source>
        <dbReference type="Proteomes" id="UP000181790"/>
    </source>
</evidence>
<dbReference type="GO" id="GO:0016616">
    <property type="term" value="F:oxidoreductase activity, acting on the CH-OH group of donors, NAD or NADP as acceptor"/>
    <property type="evidence" value="ECO:0007669"/>
    <property type="project" value="UniProtKB-ARBA"/>
</dbReference>
<dbReference type="PANTHER" id="PTHR42901:SF1">
    <property type="entry name" value="ALCOHOL DEHYDROGENASE"/>
    <property type="match status" value="1"/>
</dbReference>
<dbReference type="PROSITE" id="PS00061">
    <property type="entry name" value="ADH_SHORT"/>
    <property type="match status" value="1"/>
</dbReference>
<dbReference type="Gene3D" id="3.40.50.720">
    <property type="entry name" value="NAD(P)-binding Rossmann-like Domain"/>
    <property type="match status" value="1"/>
</dbReference>
<dbReference type="Pfam" id="PF00106">
    <property type="entry name" value="adh_short"/>
    <property type="match status" value="1"/>
</dbReference>
<organism evidence="5 6">
    <name type="scientific">Arsenicibacter rosenii</name>
    <dbReference type="NCBI Taxonomy" id="1750698"/>
    <lineage>
        <taxon>Bacteria</taxon>
        <taxon>Pseudomonadati</taxon>
        <taxon>Bacteroidota</taxon>
        <taxon>Cytophagia</taxon>
        <taxon>Cytophagales</taxon>
        <taxon>Spirosomataceae</taxon>
        <taxon>Arsenicibacter</taxon>
    </lineage>
</organism>
<dbReference type="AlphaFoldDB" id="A0A1S2VPI1"/>
<proteinExistence type="inferred from homology"/>
<protein>
    <submittedName>
        <fullName evidence="5">NAD(P)-dependent oxidoreductase</fullName>
    </submittedName>
</protein>
<dbReference type="InterPro" id="IPR036291">
    <property type="entry name" value="NAD(P)-bd_dom_sf"/>
</dbReference>
<dbReference type="Proteomes" id="UP000181790">
    <property type="component" value="Unassembled WGS sequence"/>
</dbReference>
<dbReference type="InterPro" id="IPR002347">
    <property type="entry name" value="SDR_fam"/>
</dbReference>
<evidence type="ECO:0000313" key="5">
    <source>
        <dbReference type="EMBL" id="OIN60671.1"/>
    </source>
</evidence>
<evidence type="ECO:0000256" key="2">
    <source>
        <dbReference type="ARBA" id="ARBA00023002"/>
    </source>
</evidence>
<dbReference type="PRINTS" id="PR00080">
    <property type="entry name" value="SDRFAMILY"/>
</dbReference>
<dbReference type="EMBL" id="MORL01000001">
    <property type="protein sequence ID" value="OIN60671.1"/>
    <property type="molecule type" value="Genomic_DNA"/>
</dbReference>
<reference evidence="5 6" key="1">
    <citation type="submission" date="2016-10" db="EMBL/GenBank/DDBJ databases">
        <title>Arsenicibacter rosenii gen. nov., sp. nov., an efficient arsenic-methylating bacterium isolated from an arsenic-contaminated paddy soil.</title>
        <authorList>
            <person name="Huang K."/>
        </authorList>
    </citation>
    <scope>NUCLEOTIDE SEQUENCE [LARGE SCALE GENOMIC DNA]</scope>
    <source>
        <strain evidence="5 6">SM-1</strain>
    </source>
</reference>
<dbReference type="SUPFAM" id="SSF51735">
    <property type="entry name" value="NAD(P)-binding Rossmann-fold domains"/>
    <property type="match status" value="1"/>
</dbReference>
<keyword evidence="2" id="KW-0560">Oxidoreductase</keyword>
<evidence type="ECO:0000256" key="1">
    <source>
        <dbReference type="ARBA" id="ARBA00006484"/>
    </source>
</evidence>
<dbReference type="PANTHER" id="PTHR42901">
    <property type="entry name" value="ALCOHOL DEHYDROGENASE"/>
    <property type="match status" value="1"/>
</dbReference>
<keyword evidence="6" id="KW-1185">Reference proteome</keyword>
<dbReference type="InterPro" id="IPR020904">
    <property type="entry name" value="Sc_DH/Rdtase_CS"/>
</dbReference>
<comment type="similarity">
    <text evidence="1 3">Belongs to the short-chain dehydrogenases/reductases (SDR) family.</text>
</comment>
<dbReference type="PRINTS" id="PR00081">
    <property type="entry name" value="GDHRDH"/>
</dbReference>
<dbReference type="FunFam" id="3.40.50.720:FF:000047">
    <property type="entry name" value="NADP-dependent L-serine/L-allo-threonine dehydrogenase"/>
    <property type="match status" value="1"/>
</dbReference>
<sequence>MNALITGATSGIGKATAAALAQRGYNLILCGRRTDRLADVAGELSQQTAVTTLTFDVRDRNAVAEAIASLPAGWQAIDVLVNNAGNAHGLSAVQDGDPDDWDAMIDGNVQGLLYVSKAVIPGMVERQKGHIVNISSIAGKQTYANGAVYCASKAAVEALSTGMRLDLTQHGIKVTNIAPGAVETEFSVVRFKGDAGRAAKVYEGFDPLTARDIADAIVYAVTAPANVTIADMTILASAQAAATTIYRK</sequence>